<reference evidence="2" key="1">
    <citation type="submission" date="2020-04" db="EMBL/GenBank/DDBJ databases">
        <authorList>
            <person name="Chiriac C."/>
            <person name="Salcher M."/>
            <person name="Ghai R."/>
            <person name="Kavagutti S V."/>
        </authorList>
    </citation>
    <scope>NUCLEOTIDE SEQUENCE</scope>
</reference>
<evidence type="ECO:0000313" key="3">
    <source>
        <dbReference type="EMBL" id="CAB4160733.1"/>
    </source>
</evidence>
<keyword evidence="1" id="KW-1133">Transmembrane helix</keyword>
<name>A0A6J5MKG5_9CAUD</name>
<keyword evidence="1" id="KW-0812">Transmembrane</keyword>
<dbReference type="EMBL" id="LR796469">
    <property type="protein sequence ID" value="CAB4146551.1"/>
    <property type="molecule type" value="Genomic_DNA"/>
</dbReference>
<evidence type="ECO:0000313" key="4">
    <source>
        <dbReference type="EMBL" id="CAB4187419.1"/>
    </source>
</evidence>
<accession>A0A6J5MKG5</accession>
<sequence>MALPSVGGGYQYTDGNLNEPVMETQAAPQTATATATLTVAQLTGGLLVCDPSTSAASYTMPTAAAIDAVMTNMKTNSCFLLNVVNLGTSSGVLTFVVGTGITSVGNLLVAITGSAAGVGGAAQFLFRKTNLVGSAAAYSVYRLA</sequence>
<organism evidence="2">
    <name type="scientific">uncultured Caudovirales phage</name>
    <dbReference type="NCBI Taxonomy" id="2100421"/>
    <lineage>
        <taxon>Viruses</taxon>
        <taxon>Duplodnaviria</taxon>
        <taxon>Heunggongvirae</taxon>
        <taxon>Uroviricota</taxon>
        <taxon>Caudoviricetes</taxon>
        <taxon>Peduoviridae</taxon>
        <taxon>Maltschvirus</taxon>
        <taxon>Maltschvirus maltsch</taxon>
    </lineage>
</organism>
<evidence type="ECO:0000313" key="2">
    <source>
        <dbReference type="EMBL" id="CAB4146551.1"/>
    </source>
</evidence>
<evidence type="ECO:0000256" key="1">
    <source>
        <dbReference type="SAM" id="Phobius"/>
    </source>
</evidence>
<dbReference type="EMBL" id="LR796717">
    <property type="protein sequence ID" value="CAB4160733.1"/>
    <property type="molecule type" value="Genomic_DNA"/>
</dbReference>
<feature type="transmembrane region" description="Helical" evidence="1">
    <location>
        <begin position="79"/>
        <end position="101"/>
    </location>
</feature>
<protein>
    <submittedName>
        <fullName evidence="2">Uncharacterized protein</fullName>
    </submittedName>
</protein>
<dbReference type="EMBL" id="LR797106">
    <property type="protein sequence ID" value="CAB4187419.1"/>
    <property type="molecule type" value="Genomic_DNA"/>
</dbReference>
<proteinExistence type="predicted"/>
<feature type="transmembrane region" description="Helical" evidence="1">
    <location>
        <begin position="107"/>
        <end position="126"/>
    </location>
</feature>
<keyword evidence="1" id="KW-0472">Membrane</keyword>
<gene>
    <name evidence="4" type="ORF">UFOVP1161_39</name>
    <name evidence="2" type="ORF">UFOVP501_39</name>
    <name evidence="3" type="ORF">UFOVP762_12</name>
</gene>